<dbReference type="InterPro" id="IPR050131">
    <property type="entry name" value="Peptidase_S8_subtilisin-like"/>
</dbReference>
<keyword evidence="8 29" id="KW-0812">Transmembrane</keyword>
<dbReference type="Pfam" id="PF23090">
    <property type="entry name" value="MBTPS1_4th"/>
    <property type="match status" value="2"/>
</dbReference>
<evidence type="ECO:0000259" key="34">
    <source>
        <dbReference type="Pfam" id="PF23094"/>
    </source>
</evidence>
<evidence type="ECO:0000256" key="6">
    <source>
        <dbReference type="ARBA" id="ARBA00022553"/>
    </source>
</evidence>
<dbReference type="Pfam" id="PF23094">
    <property type="entry name" value="MBTPS1_3rd"/>
    <property type="match status" value="1"/>
</dbReference>
<dbReference type="GO" id="GO:0008203">
    <property type="term" value="P:cholesterol metabolic process"/>
    <property type="evidence" value="ECO:0007669"/>
    <property type="project" value="UniProtKB-KW"/>
</dbReference>
<dbReference type="EMBL" id="JAIQCJ010002005">
    <property type="protein sequence ID" value="KAJ8785882.1"/>
    <property type="molecule type" value="Genomic_DNA"/>
</dbReference>
<dbReference type="GO" id="GO:0005789">
    <property type="term" value="C:endoplasmic reticulum membrane"/>
    <property type="evidence" value="ECO:0007669"/>
    <property type="project" value="UniProtKB-SubCell"/>
</dbReference>
<evidence type="ECO:0000256" key="1">
    <source>
        <dbReference type="ARBA" id="ARBA00001913"/>
    </source>
</evidence>
<feature type="domain" description="Peptidase S8/S53" evidence="31">
    <location>
        <begin position="212"/>
        <end position="467"/>
    </location>
</feature>
<keyword evidence="13 27" id="KW-0720">Serine protease</keyword>
<keyword evidence="20" id="KW-1207">Sterol metabolism</keyword>
<dbReference type="InterPro" id="IPR023828">
    <property type="entry name" value="Peptidase_S8_Ser-AS"/>
</dbReference>
<evidence type="ECO:0000256" key="5">
    <source>
        <dbReference type="ARBA" id="ARBA00022548"/>
    </source>
</evidence>
<dbReference type="PROSITE" id="PS00137">
    <property type="entry name" value="SUBTILASE_HIS"/>
    <property type="match status" value="1"/>
</dbReference>
<evidence type="ECO:0000256" key="10">
    <source>
        <dbReference type="ARBA" id="ARBA00022801"/>
    </source>
</evidence>
<dbReference type="Gene3D" id="3.40.50.200">
    <property type="entry name" value="Peptidase S8/S53 domain"/>
    <property type="match status" value="1"/>
</dbReference>
<dbReference type="InterPro" id="IPR057060">
    <property type="entry name" value="MBTPS1_3rd"/>
</dbReference>
<dbReference type="PANTHER" id="PTHR43806">
    <property type="entry name" value="PEPTIDASE S8"/>
    <property type="match status" value="1"/>
</dbReference>
<dbReference type="SUPFAM" id="SSF52743">
    <property type="entry name" value="Subtilisin-like"/>
    <property type="match status" value="1"/>
</dbReference>
<evidence type="ECO:0000256" key="4">
    <source>
        <dbReference type="ARBA" id="ARBA00011073"/>
    </source>
</evidence>
<evidence type="ECO:0000256" key="21">
    <source>
        <dbReference type="ARBA" id="ARBA00023180"/>
    </source>
</evidence>
<dbReference type="PROSITE" id="PS51892">
    <property type="entry name" value="SUBTILASE"/>
    <property type="match status" value="1"/>
</dbReference>
<keyword evidence="21" id="KW-0325">Glycoprotein</keyword>
<evidence type="ECO:0000256" key="8">
    <source>
        <dbReference type="ARBA" id="ARBA00022692"/>
    </source>
</evidence>
<dbReference type="CDD" id="cd07479">
    <property type="entry name" value="Peptidases_S8_SKI-1_like"/>
    <property type="match status" value="1"/>
</dbReference>
<evidence type="ECO:0000256" key="28">
    <source>
        <dbReference type="SAM" id="MobiDB-lite"/>
    </source>
</evidence>
<evidence type="ECO:0000256" key="22">
    <source>
        <dbReference type="ARBA" id="ARBA00023221"/>
    </source>
</evidence>
<keyword evidence="36" id="KW-1185">Reference proteome</keyword>
<feature type="region of interest" description="Disordered" evidence="28">
    <location>
        <begin position="1176"/>
        <end position="1201"/>
    </location>
</feature>
<evidence type="ECO:0000256" key="17">
    <source>
        <dbReference type="ARBA" id="ARBA00023098"/>
    </source>
</evidence>
<feature type="domain" description="Membrane-bound transcription factor site-1 protease-like N-terminal" evidence="32">
    <location>
        <begin position="53"/>
        <end position="132"/>
    </location>
</feature>
<comment type="subcellular location">
    <subcellularLocation>
        <location evidence="2">Endoplasmic reticulum membrane</location>
        <topology evidence="2">Single-pass type I membrane protein</topology>
    </subcellularLocation>
    <subcellularLocation>
        <location evidence="3">Golgi apparatus membrane</location>
        <topology evidence="3">Single-pass type I membrane protein</topology>
    </subcellularLocation>
</comment>
<evidence type="ECO:0000256" key="7">
    <source>
        <dbReference type="ARBA" id="ARBA00022670"/>
    </source>
</evidence>
<dbReference type="InterPro" id="IPR000209">
    <property type="entry name" value="Peptidase_S8/S53_dom"/>
</dbReference>
<keyword evidence="14" id="KW-0106">Calcium</keyword>
<feature type="active site" description="Charge relay system" evidence="27">
    <location>
        <position position="252"/>
    </location>
</feature>
<keyword evidence="18 29" id="KW-0472">Membrane</keyword>
<feature type="active site" description="Charge relay system" evidence="27">
    <location>
        <position position="417"/>
    </location>
</feature>
<organism evidence="35 36">
    <name type="scientific">Eschrichtius robustus</name>
    <name type="common">California gray whale</name>
    <name type="synonym">Eschrichtius gibbosus</name>
    <dbReference type="NCBI Taxonomy" id="9764"/>
    <lineage>
        <taxon>Eukaryota</taxon>
        <taxon>Metazoa</taxon>
        <taxon>Chordata</taxon>
        <taxon>Craniata</taxon>
        <taxon>Vertebrata</taxon>
        <taxon>Euteleostomi</taxon>
        <taxon>Mammalia</taxon>
        <taxon>Eutheria</taxon>
        <taxon>Laurasiatheria</taxon>
        <taxon>Artiodactyla</taxon>
        <taxon>Whippomorpha</taxon>
        <taxon>Cetacea</taxon>
        <taxon>Mysticeti</taxon>
        <taxon>Eschrichtiidae</taxon>
        <taxon>Eschrichtius</taxon>
    </lineage>
</organism>
<evidence type="ECO:0000256" key="23">
    <source>
        <dbReference type="ARBA" id="ARBA00050826"/>
    </source>
</evidence>
<dbReference type="InterPro" id="IPR015500">
    <property type="entry name" value="Peptidase_S8_subtilisin-rel"/>
</dbReference>
<dbReference type="Pfam" id="PF00082">
    <property type="entry name" value="Peptidase_S8"/>
    <property type="match status" value="1"/>
</dbReference>
<keyword evidence="15 29" id="KW-1133">Transmembrane helix</keyword>
<evidence type="ECO:0000256" key="13">
    <source>
        <dbReference type="ARBA" id="ARBA00022825"/>
    </source>
</evidence>
<evidence type="ECO:0000256" key="15">
    <source>
        <dbReference type="ARBA" id="ARBA00022989"/>
    </source>
</evidence>
<dbReference type="Proteomes" id="UP001159641">
    <property type="component" value="Unassembled WGS sequence"/>
</dbReference>
<comment type="cofactor">
    <cofactor evidence="1">
        <name>Ca(2+)</name>
        <dbReference type="ChEBI" id="CHEBI:29108"/>
    </cofactor>
</comment>
<evidence type="ECO:0000256" key="20">
    <source>
        <dbReference type="ARBA" id="ARBA00023166"/>
    </source>
</evidence>
<feature type="domain" description="MBTPS1 third" evidence="34">
    <location>
        <begin position="488"/>
        <end position="618"/>
    </location>
</feature>
<evidence type="ECO:0000256" key="30">
    <source>
        <dbReference type="SAM" id="SignalP"/>
    </source>
</evidence>
<feature type="compositionally biased region" description="Basic residues" evidence="28">
    <location>
        <begin position="1176"/>
        <end position="1186"/>
    </location>
</feature>
<feature type="chain" id="PRO_5044209695" description="Membrane-bound transcription factor site-1 protease" evidence="30">
    <location>
        <begin position="25"/>
        <end position="1201"/>
    </location>
</feature>
<feature type="domain" description="MBTPS1 fourth" evidence="33">
    <location>
        <begin position="620"/>
        <end position="694"/>
    </location>
</feature>
<comment type="caution">
    <text evidence="35">The sequence shown here is derived from an EMBL/GenBank/DDBJ whole genome shotgun (WGS) entry which is preliminary data.</text>
</comment>
<evidence type="ECO:0000256" key="12">
    <source>
        <dbReference type="ARBA" id="ARBA00022824"/>
    </source>
</evidence>
<evidence type="ECO:0000256" key="9">
    <source>
        <dbReference type="ARBA" id="ARBA00022729"/>
    </source>
</evidence>
<name>A0AB34GZE7_ESCRO</name>
<keyword evidence="19" id="KW-0865">Zymogen</keyword>
<accession>A0AB34GZE7</accession>
<comment type="similarity">
    <text evidence="4 27">Belongs to the peptidase S8 family.</text>
</comment>
<feature type="active site" description="Charge relay system" evidence="27">
    <location>
        <position position="221"/>
    </location>
</feature>
<feature type="transmembrane region" description="Helical" evidence="29">
    <location>
        <begin position="1151"/>
        <end position="1171"/>
    </location>
</feature>
<dbReference type="PROSITE" id="PS00138">
    <property type="entry name" value="SUBTILASE_SER"/>
    <property type="match status" value="1"/>
</dbReference>
<dbReference type="EC" id="3.4.21.112" evidence="24"/>
<dbReference type="GO" id="GO:0006508">
    <property type="term" value="P:proteolysis"/>
    <property type="evidence" value="ECO:0007669"/>
    <property type="project" value="UniProtKB-KW"/>
</dbReference>
<keyword evidence="6" id="KW-0597">Phosphoprotein</keyword>
<dbReference type="InterPro" id="IPR034185">
    <property type="entry name" value="Site-1_peptidase_cat_dom"/>
</dbReference>
<keyword evidence="7 27" id="KW-0645">Protease</keyword>
<evidence type="ECO:0000256" key="25">
    <source>
        <dbReference type="ARBA" id="ARBA00067283"/>
    </source>
</evidence>
<evidence type="ECO:0000256" key="18">
    <source>
        <dbReference type="ARBA" id="ARBA00023136"/>
    </source>
</evidence>
<evidence type="ECO:0000259" key="33">
    <source>
        <dbReference type="Pfam" id="PF23090"/>
    </source>
</evidence>
<evidence type="ECO:0000256" key="26">
    <source>
        <dbReference type="ARBA" id="ARBA00081324"/>
    </source>
</evidence>
<feature type="signal peptide" evidence="30">
    <location>
        <begin position="1"/>
        <end position="24"/>
    </location>
</feature>
<keyword evidence="11" id="KW-0068">Autocatalytic cleavage</keyword>
<sequence length="1201" mass="133463">MTMKLVHIWLLLLVVFLCGKKHLGDRLEKKSFEKAPCPGCSHLTLKVEFSSTVVEYEYIVAFNGYFTAKARNSFISSALKSSAIDNWRIIPRNNPSSDYPSDFEVIQIKEKQKAGLLTLEDHPNIKRVTPQRKVFRSLKYTESDPAAVPCNETRWSQKWQSSRPLRRASLSLGSGFWHATGRHSSRRLLRAIPRQVAQTLQADVLWQMGYTGANVRVAVFDTGLSEKHPHFKNVKERTNWTNERTLDDGLGHGTFVAGVIASMRECQGFAPDAELHIFRVFTNNQVSYTSWFLDAFNYAILKKIDVLNLSIGGPDFMDHPFVDKVWELTANNVIMVSAIGNDGPLYGTLNNPADQMDVIGVGGIDFEDNIARFSSRGMTTWELPGGYGRMKPDIVTYGAGVRGSGVKGGCRALSGTSVASPVVAGAVTLLVSTVQRRELVNPASMKQALIAAARRLPGVNMFEQGHGKLDLLRAYQVLSSYKPQASLSPSYIDLTECPYMWPYCSQPIYYGGMPTIVNVTILNGMGVTGRIVDKPEWQPYLPQNGDSIEVAFSYSSVLWPWSGYLAISISVTKQAASWEGVAQGHVTVTVASPAEVDSNSGAEQTSTVKLPIKVKIIPAPPRSKRVLWDQYHNLRYPPGYFPRDNLRMKNDPLDWNGDHIHTNFRDMYQHLRSMGYFVEVLGSPFTCFDANQYGEGHGGAGPVVPLSWGRRSRAQTRVRAASHRSCRGQRSAVLLKRRGPVGAAAVLTPALSPAGTLLMVDSEEEYFPEEAAKLRRDVDSGLSLIVFSDWYNTSVMRKVKFYDENTRQWWMPDTGGANIPALNELLSVWNMGFSDGLYEGDFTLANHDMYYASGCSIAKFPEDGIVITQTFKDQGLEVLKQETAVVENVPILGLYQIPAEGGGRIVLYGDSNCLDDSHRQKDLVAKQPVAEPADCFWLLDALLQFTSYGVMPPSLSHSGARQRPPSGAHSVAPERMEGNHLHRYSKVLEARLGGPEPRALPACPHLSWAKPQPLNETAPRTHFPESFLGVRHPYPEQLPECQTCKEPLGEANLLSSLRDVVKFSNDNVVRCHPVCSTRGGHCQVIKFQNRKAPNLWKHQKLLSIDLDKVVVPSFRPNRPQVRPLSPGESGAWDIPGGIMPGRYNQEVGQTIPVFAFLGAMVVLAFFVVQINKAKSRPKRRKPRVKRPQLVQQVHPPKAPSV</sequence>
<evidence type="ECO:0000313" key="35">
    <source>
        <dbReference type="EMBL" id="KAJ8785882.1"/>
    </source>
</evidence>
<reference evidence="35 36" key="1">
    <citation type="submission" date="2022-11" db="EMBL/GenBank/DDBJ databases">
        <title>Whole genome sequence of Eschrichtius robustus ER-17-0199.</title>
        <authorList>
            <person name="Bruniche-Olsen A."/>
            <person name="Black A.N."/>
            <person name="Fields C.J."/>
            <person name="Walden K."/>
            <person name="Dewoody J.A."/>
        </authorList>
    </citation>
    <scope>NUCLEOTIDE SEQUENCE [LARGE SCALE GENOMIC DNA]</scope>
    <source>
        <strain evidence="35">ER-17-0199</strain>
        <tissue evidence="35">Blubber</tissue>
    </source>
</reference>
<evidence type="ECO:0000256" key="24">
    <source>
        <dbReference type="ARBA" id="ARBA00066596"/>
    </source>
</evidence>
<keyword evidence="5" id="KW-0153">Cholesterol metabolism</keyword>
<evidence type="ECO:0000256" key="16">
    <source>
        <dbReference type="ARBA" id="ARBA00023034"/>
    </source>
</evidence>
<comment type="catalytic activity">
    <reaction evidence="23">
        <text>Processes precursors containing basic and hydrophobic/aliphatic residues at P4 and P2, respectively, with a relatively relaxed acceptance of amino acids at P1 and P3.</text>
        <dbReference type="EC" id="3.4.21.112"/>
    </reaction>
</comment>
<evidence type="ECO:0000256" key="14">
    <source>
        <dbReference type="ARBA" id="ARBA00022837"/>
    </source>
</evidence>
<keyword evidence="22" id="KW-0753">Steroid metabolism</keyword>
<dbReference type="FunFam" id="3.40.50.200:FF:000008">
    <property type="entry name" value="Membrane-bound transcription factor site-1 protease preproprotein"/>
    <property type="match status" value="1"/>
</dbReference>
<dbReference type="Pfam" id="PF23001">
    <property type="entry name" value="MBTP1_N"/>
    <property type="match status" value="1"/>
</dbReference>
<keyword evidence="9 30" id="KW-0732">Signal</keyword>
<evidence type="ECO:0000256" key="11">
    <source>
        <dbReference type="ARBA" id="ARBA00022813"/>
    </source>
</evidence>
<keyword evidence="10 27" id="KW-0378">Hydrolase</keyword>
<keyword evidence="12" id="KW-0256">Endoplasmic reticulum</keyword>
<evidence type="ECO:0000259" key="32">
    <source>
        <dbReference type="Pfam" id="PF23001"/>
    </source>
</evidence>
<protein>
    <recommendedName>
        <fullName evidence="25">Membrane-bound transcription factor site-1 protease</fullName>
        <ecNumber evidence="24">3.4.21.112</ecNumber>
    </recommendedName>
    <alternativeName>
        <fullName evidence="26">Endopeptidase S1P</fullName>
    </alternativeName>
</protein>
<dbReference type="InterPro" id="IPR055143">
    <property type="entry name" value="MBTP1_N"/>
</dbReference>
<keyword evidence="17" id="KW-0443">Lipid metabolism</keyword>
<gene>
    <name evidence="35" type="ORF">J1605_006842</name>
</gene>
<dbReference type="PANTHER" id="PTHR43806:SF7">
    <property type="entry name" value="MEMBRANE-BOUND TRANSCRIPTION FACTOR SITE-1 PROTEASE"/>
    <property type="match status" value="1"/>
</dbReference>
<evidence type="ECO:0000256" key="2">
    <source>
        <dbReference type="ARBA" id="ARBA00004115"/>
    </source>
</evidence>
<feature type="domain" description="MBTPS1 fourth" evidence="33">
    <location>
        <begin position="755"/>
        <end position="956"/>
    </location>
</feature>
<dbReference type="InterPro" id="IPR036852">
    <property type="entry name" value="Peptidase_S8/S53_dom_sf"/>
</dbReference>
<dbReference type="PRINTS" id="PR00723">
    <property type="entry name" value="SUBTILISIN"/>
</dbReference>
<dbReference type="GO" id="GO:0000139">
    <property type="term" value="C:Golgi membrane"/>
    <property type="evidence" value="ECO:0007669"/>
    <property type="project" value="UniProtKB-SubCell"/>
</dbReference>
<dbReference type="InterPro" id="IPR022398">
    <property type="entry name" value="Peptidase_S8_His-AS"/>
</dbReference>
<evidence type="ECO:0000256" key="29">
    <source>
        <dbReference type="SAM" id="Phobius"/>
    </source>
</evidence>
<evidence type="ECO:0000256" key="19">
    <source>
        <dbReference type="ARBA" id="ARBA00023145"/>
    </source>
</evidence>
<keyword evidence="16" id="KW-0333">Golgi apparatus</keyword>
<proteinExistence type="inferred from homology"/>
<dbReference type="InterPro" id="IPR057032">
    <property type="entry name" value="MBTPS1_4th"/>
</dbReference>
<evidence type="ECO:0000256" key="3">
    <source>
        <dbReference type="ARBA" id="ARBA00004614"/>
    </source>
</evidence>
<evidence type="ECO:0000313" key="36">
    <source>
        <dbReference type="Proteomes" id="UP001159641"/>
    </source>
</evidence>
<dbReference type="AlphaFoldDB" id="A0AB34GZE7"/>
<dbReference type="GO" id="GO:0004252">
    <property type="term" value="F:serine-type endopeptidase activity"/>
    <property type="evidence" value="ECO:0007669"/>
    <property type="project" value="UniProtKB-UniRule"/>
</dbReference>
<evidence type="ECO:0000259" key="31">
    <source>
        <dbReference type="Pfam" id="PF00082"/>
    </source>
</evidence>
<evidence type="ECO:0000256" key="27">
    <source>
        <dbReference type="PROSITE-ProRule" id="PRU01240"/>
    </source>
</evidence>